<organism evidence="1 2">
    <name type="scientific">Panagrolaimus sp. ES5</name>
    <dbReference type="NCBI Taxonomy" id="591445"/>
    <lineage>
        <taxon>Eukaryota</taxon>
        <taxon>Metazoa</taxon>
        <taxon>Ecdysozoa</taxon>
        <taxon>Nematoda</taxon>
        <taxon>Chromadorea</taxon>
        <taxon>Rhabditida</taxon>
        <taxon>Tylenchina</taxon>
        <taxon>Panagrolaimomorpha</taxon>
        <taxon>Panagrolaimoidea</taxon>
        <taxon>Panagrolaimidae</taxon>
        <taxon>Panagrolaimus</taxon>
    </lineage>
</organism>
<dbReference type="WBParaSite" id="ES5_v2.g20491.t1">
    <property type="protein sequence ID" value="ES5_v2.g20491.t1"/>
    <property type="gene ID" value="ES5_v2.g20491"/>
</dbReference>
<accession>A0AC34FT92</accession>
<dbReference type="Proteomes" id="UP000887579">
    <property type="component" value="Unplaced"/>
</dbReference>
<reference evidence="2" key="1">
    <citation type="submission" date="2022-11" db="UniProtKB">
        <authorList>
            <consortium name="WormBaseParasite"/>
        </authorList>
    </citation>
    <scope>IDENTIFICATION</scope>
</reference>
<protein>
    <submittedName>
        <fullName evidence="2">Uncharacterized protein</fullName>
    </submittedName>
</protein>
<evidence type="ECO:0000313" key="2">
    <source>
        <dbReference type="WBParaSite" id="ES5_v2.g20491.t1"/>
    </source>
</evidence>
<evidence type="ECO:0000313" key="1">
    <source>
        <dbReference type="Proteomes" id="UP000887579"/>
    </source>
</evidence>
<proteinExistence type="predicted"/>
<sequence>MFSNTSTTSSTSEEEEEETEEFEFNSARFENDNDDEEDEITPEIAIENQKIFEDFVKKELETIKERINEMEIFFRKYFLKTSENEDDFGEIYFETNVQKMIMQSTKEIIKNQKSPSLKKFKTFVTKDRELFTKILQKLKESIIKTEELLVKLKRLGKFENISSLLNRQLHSIQLLKDVIENPTKIPKQSHLLRHRSTIEYGTNEHYDGISRMSQEDDEIYGFVGDEGEYVNLTIYGSQTHQLLGYIGAEKNKFLKEITKIFQHPKFS</sequence>
<name>A0AC34FT92_9BILA</name>